<protein>
    <submittedName>
        <fullName evidence="10">Glycosyltransferase 87 family protein</fullName>
    </submittedName>
</protein>
<reference evidence="10 11" key="1">
    <citation type="submission" date="2022-06" db="EMBL/GenBank/DDBJ databases">
        <title>Paraconexibacter antarcticus.</title>
        <authorList>
            <person name="Kim C.S."/>
        </authorList>
    </citation>
    <scope>NUCLEOTIDE SEQUENCE [LARGE SCALE GENOMIC DNA]</scope>
    <source>
        <strain evidence="10 11">02-257</strain>
    </source>
</reference>
<gene>
    <name evidence="10" type="ORF">NBH00_14450</name>
</gene>
<keyword evidence="5 9" id="KW-1133">Transmembrane helix</keyword>
<keyword evidence="2" id="KW-1003">Cell membrane</keyword>
<keyword evidence="6 9" id="KW-0472">Membrane</keyword>
<evidence type="ECO:0000256" key="8">
    <source>
        <dbReference type="SAM" id="MobiDB-lite"/>
    </source>
</evidence>
<evidence type="ECO:0000313" key="10">
    <source>
        <dbReference type="EMBL" id="UTI62560.1"/>
    </source>
</evidence>
<feature type="transmembrane region" description="Helical" evidence="9">
    <location>
        <begin position="206"/>
        <end position="225"/>
    </location>
</feature>
<accession>A0ABY5DMC8</accession>
<evidence type="ECO:0000313" key="11">
    <source>
        <dbReference type="Proteomes" id="UP001056035"/>
    </source>
</evidence>
<feature type="transmembrane region" description="Helical" evidence="9">
    <location>
        <begin position="96"/>
        <end position="116"/>
    </location>
</feature>
<evidence type="ECO:0000256" key="6">
    <source>
        <dbReference type="ARBA" id="ARBA00023136"/>
    </source>
</evidence>
<comment type="similarity">
    <text evidence="7">Belongs to the glycosyltransferase 87 family.</text>
</comment>
<feature type="transmembrane region" description="Helical" evidence="9">
    <location>
        <begin position="21"/>
        <end position="43"/>
    </location>
</feature>
<feature type="region of interest" description="Disordered" evidence="8">
    <location>
        <begin position="434"/>
        <end position="461"/>
    </location>
</feature>
<dbReference type="InterPro" id="IPR018584">
    <property type="entry name" value="GT87"/>
</dbReference>
<feature type="compositionally biased region" description="Low complexity" evidence="8">
    <location>
        <begin position="434"/>
        <end position="447"/>
    </location>
</feature>
<evidence type="ECO:0000256" key="1">
    <source>
        <dbReference type="ARBA" id="ARBA00004651"/>
    </source>
</evidence>
<feature type="transmembrane region" description="Helical" evidence="9">
    <location>
        <begin position="128"/>
        <end position="147"/>
    </location>
</feature>
<name>A0ABY5DMC8_9ACTN</name>
<dbReference type="Pfam" id="PF09594">
    <property type="entry name" value="GT87"/>
    <property type="match status" value="1"/>
</dbReference>
<evidence type="ECO:0000256" key="2">
    <source>
        <dbReference type="ARBA" id="ARBA00022475"/>
    </source>
</evidence>
<feature type="compositionally biased region" description="Polar residues" evidence="8">
    <location>
        <begin position="448"/>
        <end position="461"/>
    </location>
</feature>
<keyword evidence="11" id="KW-1185">Reference proteome</keyword>
<evidence type="ECO:0000256" key="4">
    <source>
        <dbReference type="ARBA" id="ARBA00022692"/>
    </source>
</evidence>
<dbReference type="EMBL" id="CP098502">
    <property type="protein sequence ID" value="UTI62560.1"/>
    <property type="molecule type" value="Genomic_DNA"/>
</dbReference>
<evidence type="ECO:0000256" key="7">
    <source>
        <dbReference type="ARBA" id="ARBA00024033"/>
    </source>
</evidence>
<feature type="transmembrane region" description="Helical" evidence="9">
    <location>
        <begin position="277"/>
        <end position="296"/>
    </location>
</feature>
<sequence>MIPLTPARRDAAHPRRGGVAMAALLGAAVLALMAASTLLTVAFTDYEAEALPAVSQLTAGHLGAFLGTLPAYGGSLVLRAPFALAAHAAGGGELAVYRVLALPCLAAALLLGVHLFARLAPRDGRTALAPWLALAVVVANPLILPALDTGHPEELLGAVLCAAGVMAAFADRPVAAGVLLGLAGANKAWAVLAVLPALVALRHGRVTFVLVAGALCGAVLAPALLHGTAATGSARTFAAQGSQIFQPWQWSWFLGHHGGVVHGLYGAKVGYRTGPGWVFALGHLPVLAAPLAAGALAAARRIRRDDTLLLLALCFFLRCVVDPWDTAYYHLPLVMALAAHEVVARRRAPAATLAMSVAIYASTVLARDHVSADGQAALYLLWSLPSGAALVAAVFAPARWAAFSGQLGARAAAVLPSLAGALAPAAQPTTVSSLLSPLSTSCPPSVTATRSSMRTPTAPGT</sequence>
<proteinExistence type="inferred from homology"/>
<comment type="subcellular location">
    <subcellularLocation>
        <location evidence="1">Cell membrane</location>
        <topology evidence="1">Multi-pass membrane protein</topology>
    </subcellularLocation>
</comment>
<keyword evidence="4 9" id="KW-0812">Transmembrane</keyword>
<feature type="transmembrane region" description="Helical" evidence="9">
    <location>
        <begin position="348"/>
        <end position="366"/>
    </location>
</feature>
<dbReference type="RefSeq" id="WP_254569297.1">
    <property type="nucleotide sequence ID" value="NZ_CP098502.1"/>
</dbReference>
<evidence type="ECO:0000256" key="3">
    <source>
        <dbReference type="ARBA" id="ARBA00022679"/>
    </source>
</evidence>
<evidence type="ECO:0000256" key="9">
    <source>
        <dbReference type="SAM" id="Phobius"/>
    </source>
</evidence>
<dbReference type="Proteomes" id="UP001056035">
    <property type="component" value="Chromosome"/>
</dbReference>
<evidence type="ECO:0000256" key="5">
    <source>
        <dbReference type="ARBA" id="ARBA00022989"/>
    </source>
</evidence>
<organism evidence="10 11">
    <name type="scientific">Paraconexibacter antarcticus</name>
    <dbReference type="NCBI Taxonomy" id="2949664"/>
    <lineage>
        <taxon>Bacteria</taxon>
        <taxon>Bacillati</taxon>
        <taxon>Actinomycetota</taxon>
        <taxon>Thermoleophilia</taxon>
        <taxon>Solirubrobacterales</taxon>
        <taxon>Paraconexibacteraceae</taxon>
        <taxon>Paraconexibacter</taxon>
    </lineage>
</organism>
<keyword evidence="3" id="KW-0808">Transferase</keyword>
<feature type="transmembrane region" description="Helical" evidence="9">
    <location>
        <begin position="176"/>
        <end position="199"/>
    </location>
</feature>
<feature type="transmembrane region" description="Helical" evidence="9">
    <location>
        <begin position="378"/>
        <end position="398"/>
    </location>
</feature>